<keyword evidence="2" id="KW-1185">Reference proteome</keyword>
<dbReference type="AlphaFoldDB" id="A0A803NF45"/>
<dbReference type="EnsemblPlants" id="AUR62044751-RA">
    <property type="protein sequence ID" value="AUR62044751-RA:cds"/>
    <property type="gene ID" value="AUR62044751"/>
</dbReference>
<evidence type="ECO:0000313" key="2">
    <source>
        <dbReference type="Proteomes" id="UP000596660"/>
    </source>
</evidence>
<reference evidence="1" key="2">
    <citation type="submission" date="2021-03" db="UniProtKB">
        <authorList>
            <consortium name="EnsemblPlants"/>
        </authorList>
    </citation>
    <scope>IDENTIFICATION</scope>
</reference>
<dbReference type="Gramene" id="AUR62044751-RA">
    <property type="protein sequence ID" value="AUR62044751-RA:cds"/>
    <property type="gene ID" value="AUR62044751"/>
</dbReference>
<name>A0A803NF45_CHEQI</name>
<accession>A0A803NF45</accession>
<reference evidence="1" key="1">
    <citation type="journal article" date="2017" name="Nature">
        <title>The genome of Chenopodium quinoa.</title>
        <authorList>
            <person name="Jarvis D.E."/>
            <person name="Ho Y.S."/>
            <person name="Lightfoot D.J."/>
            <person name="Schmoeckel S.M."/>
            <person name="Li B."/>
            <person name="Borm T.J.A."/>
            <person name="Ohyanagi H."/>
            <person name="Mineta K."/>
            <person name="Michell C.T."/>
            <person name="Saber N."/>
            <person name="Kharbatia N.M."/>
            <person name="Rupper R.R."/>
            <person name="Sharp A.R."/>
            <person name="Dally N."/>
            <person name="Boughton B.A."/>
            <person name="Woo Y.H."/>
            <person name="Gao G."/>
            <person name="Schijlen E.G.W.M."/>
            <person name="Guo X."/>
            <person name="Momin A.A."/>
            <person name="Negrao S."/>
            <person name="Al-Babili S."/>
            <person name="Gehring C."/>
            <person name="Roessner U."/>
            <person name="Jung C."/>
            <person name="Murphy K."/>
            <person name="Arold S.T."/>
            <person name="Gojobori T."/>
            <person name="van der Linden C.G."/>
            <person name="van Loo E.N."/>
            <person name="Jellen E.N."/>
            <person name="Maughan P.J."/>
            <person name="Tester M."/>
        </authorList>
    </citation>
    <scope>NUCLEOTIDE SEQUENCE [LARGE SCALE GENOMIC DNA]</scope>
    <source>
        <strain evidence="1">cv. PI 614886</strain>
    </source>
</reference>
<proteinExistence type="predicted"/>
<protein>
    <submittedName>
        <fullName evidence="1">Uncharacterized protein</fullName>
    </submittedName>
</protein>
<dbReference type="Proteomes" id="UP000596660">
    <property type="component" value="Unplaced"/>
</dbReference>
<sequence length="128" mass="14405">MSRRRSAKWKEPKFEPSLLLGDSCGESTMGEISAVWRGLIPGMQKKFLAGSQKIVVGNEDIISSNLDNPSVEVLRNVSLVISHDINVEVLKPFTRDEILCVLKQMHPDDMQFSTNAFGISSVMRRHYL</sequence>
<evidence type="ECO:0000313" key="1">
    <source>
        <dbReference type="EnsemblPlants" id="AUR62044751-RA:cds"/>
    </source>
</evidence>
<organism evidence="1 2">
    <name type="scientific">Chenopodium quinoa</name>
    <name type="common">Quinoa</name>
    <dbReference type="NCBI Taxonomy" id="63459"/>
    <lineage>
        <taxon>Eukaryota</taxon>
        <taxon>Viridiplantae</taxon>
        <taxon>Streptophyta</taxon>
        <taxon>Embryophyta</taxon>
        <taxon>Tracheophyta</taxon>
        <taxon>Spermatophyta</taxon>
        <taxon>Magnoliopsida</taxon>
        <taxon>eudicotyledons</taxon>
        <taxon>Gunneridae</taxon>
        <taxon>Pentapetalae</taxon>
        <taxon>Caryophyllales</taxon>
        <taxon>Chenopodiaceae</taxon>
        <taxon>Chenopodioideae</taxon>
        <taxon>Atripliceae</taxon>
        <taxon>Chenopodium</taxon>
    </lineage>
</organism>